<protein>
    <submittedName>
        <fullName evidence="2">Uncharacterized protein</fullName>
    </submittedName>
</protein>
<proteinExistence type="predicted"/>
<comment type="caution">
    <text evidence="2">The sequence shown here is derived from an EMBL/GenBank/DDBJ whole genome shotgun (WGS) entry which is preliminary data.</text>
</comment>
<feature type="region of interest" description="Disordered" evidence="1">
    <location>
        <begin position="1"/>
        <end position="65"/>
    </location>
</feature>
<evidence type="ECO:0000313" key="2">
    <source>
        <dbReference type="EMBL" id="GMH07038.1"/>
    </source>
</evidence>
<sequence>MAEKVSGRLEGFVSQNENGEDERLGGVTISNKTKGKLRRQACKGRRGPYHMSTPHSIRPSSGTPARNPSLMLVEITASSLHLTCQRTDLWRINDPDLLPTKGGHVSRSTLRSGKNGRNHSRELARMVKRFWTRESAGASQQCGTRNWRGGQQLRNSGLAGPVSSAVLGIDQSVNNSVEASFMLL</sequence>
<dbReference type="EMBL" id="BSYO01000007">
    <property type="protein sequence ID" value="GMH07038.1"/>
    <property type="molecule type" value="Genomic_DNA"/>
</dbReference>
<evidence type="ECO:0000256" key="1">
    <source>
        <dbReference type="SAM" id="MobiDB-lite"/>
    </source>
</evidence>
<accession>A0AAD3S9G3</accession>
<gene>
    <name evidence="2" type="ORF">Nepgr_008878</name>
</gene>
<dbReference type="Proteomes" id="UP001279734">
    <property type="component" value="Unassembled WGS sequence"/>
</dbReference>
<keyword evidence="3" id="KW-1185">Reference proteome</keyword>
<dbReference type="AlphaFoldDB" id="A0AAD3S9G3"/>
<reference evidence="2" key="1">
    <citation type="submission" date="2023-05" db="EMBL/GenBank/DDBJ databases">
        <title>Nepenthes gracilis genome sequencing.</title>
        <authorList>
            <person name="Fukushima K."/>
        </authorList>
    </citation>
    <scope>NUCLEOTIDE SEQUENCE</scope>
    <source>
        <strain evidence="2">SING2019-196</strain>
    </source>
</reference>
<organism evidence="2 3">
    <name type="scientific">Nepenthes gracilis</name>
    <name type="common">Slender pitcher plant</name>
    <dbReference type="NCBI Taxonomy" id="150966"/>
    <lineage>
        <taxon>Eukaryota</taxon>
        <taxon>Viridiplantae</taxon>
        <taxon>Streptophyta</taxon>
        <taxon>Embryophyta</taxon>
        <taxon>Tracheophyta</taxon>
        <taxon>Spermatophyta</taxon>
        <taxon>Magnoliopsida</taxon>
        <taxon>eudicotyledons</taxon>
        <taxon>Gunneridae</taxon>
        <taxon>Pentapetalae</taxon>
        <taxon>Caryophyllales</taxon>
        <taxon>Nepenthaceae</taxon>
        <taxon>Nepenthes</taxon>
    </lineage>
</organism>
<feature type="compositionally biased region" description="Polar residues" evidence="1">
    <location>
        <begin position="53"/>
        <end position="65"/>
    </location>
</feature>
<evidence type="ECO:0000313" key="3">
    <source>
        <dbReference type="Proteomes" id="UP001279734"/>
    </source>
</evidence>
<feature type="compositionally biased region" description="Basic residues" evidence="1">
    <location>
        <begin position="33"/>
        <end position="48"/>
    </location>
</feature>
<name>A0AAD3S9G3_NEPGR</name>
<feature type="region of interest" description="Disordered" evidence="1">
    <location>
        <begin position="135"/>
        <end position="155"/>
    </location>
</feature>